<gene>
    <name evidence="1" type="ORF">F0L74_21890</name>
</gene>
<organism evidence="1 2">
    <name type="scientific">Chitinophaga agrisoli</name>
    <dbReference type="NCBI Taxonomy" id="2607653"/>
    <lineage>
        <taxon>Bacteria</taxon>
        <taxon>Pseudomonadati</taxon>
        <taxon>Bacteroidota</taxon>
        <taxon>Chitinophagia</taxon>
        <taxon>Chitinophagales</taxon>
        <taxon>Chitinophagaceae</taxon>
        <taxon>Chitinophaga</taxon>
    </lineage>
</organism>
<protein>
    <submittedName>
        <fullName evidence="1">Uncharacterized protein</fullName>
    </submittedName>
</protein>
<evidence type="ECO:0000313" key="2">
    <source>
        <dbReference type="Proteomes" id="UP000324611"/>
    </source>
</evidence>
<dbReference type="Gene3D" id="2.160.20.120">
    <property type="match status" value="1"/>
</dbReference>
<reference evidence="1 2" key="2">
    <citation type="submission" date="2019-09" db="EMBL/GenBank/DDBJ databases">
        <authorList>
            <person name="Jin C."/>
        </authorList>
    </citation>
    <scope>NUCLEOTIDE SEQUENCE [LARGE SCALE GENOMIC DNA]</scope>
    <source>
        <strain evidence="1 2">BN140078</strain>
    </source>
</reference>
<dbReference type="RefSeq" id="WP_149840048.1">
    <property type="nucleotide sequence ID" value="NZ_VUOC01000004.1"/>
</dbReference>
<proteinExistence type="predicted"/>
<accession>A0A5B2VL11</accession>
<comment type="caution">
    <text evidence="1">The sequence shown here is derived from an EMBL/GenBank/DDBJ whole genome shotgun (WGS) entry which is preliminary data.</text>
</comment>
<dbReference type="AlphaFoldDB" id="A0A5B2VL11"/>
<reference evidence="1 2" key="1">
    <citation type="submission" date="2019-09" db="EMBL/GenBank/DDBJ databases">
        <title>Chitinophaga ginsengihumi sp. nov., isolated from soil of ginseng rhizosphere.</title>
        <authorList>
            <person name="Lee J."/>
        </authorList>
    </citation>
    <scope>NUCLEOTIDE SEQUENCE [LARGE SCALE GENOMIC DNA]</scope>
    <source>
        <strain evidence="1 2">BN140078</strain>
    </source>
</reference>
<keyword evidence="2" id="KW-1185">Reference proteome</keyword>
<dbReference type="Proteomes" id="UP000324611">
    <property type="component" value="Unassembled WGS sequence"/>
</dbReference>
<dbReference type="EMBL" id="VUOC01000004">
    <property type="protein sequence ID" value="KAA2238869.1"/>
    <property type="molecule type" value="Genomic_DNA"/>
</dbReference>
<sequence>MKTSNKLFIAVVILVLVSITIYDFQLRAAYNTGQFRKPYSGYVNLQLQDFKVINLRSASIINIKLVKGPFKVLASPKAMDLIKTTRHGDTLTIYAHFKYNFYYTGHEDVMYISCPELSAFIADAQYTIGSKQLTDTVAKDFSRRVTEISGFSSPSLRIIQDHGSKLLLSNDTIAVVDAVAGLSSGSASSIVLGENNRLGTARLDIRHGSRLWIRAGGIDQLDYHIADSAQLIVSGAAQHILKTTQP</sequence>
<name>A0A5B2VL11_9BACT</name>
<evidence type="ECO:0000313" key="1">
    <source>
        <dbReference type="EMBL" id="KAA2238869.1"/>
    </source>
</evidence>